<dbReference type="AlphaFoldDB" id="A0AAV3P3A6"/>
<comment type="caution">
    <text evidence="3">The sequence shown here is derived from an EMBL/GenBank/DDBJ whole genome shotgun (WGS) entry which is preliminary data.</text>
</comment>
<dbReference type="Gene3D" id="2.60.40.1820">
    <property type="match status" value="1"/>
</dbReference>
<dbReference type="Pfam" id="PF03168">
    <property type="entry name" value="LEA_2"/>
    <property type="match status" value="1"/>
</dbReference>
<evidence type="ECO:0000259" key="2">
    <source>
        <dbReference type="SMART" id="SM00769"/>
    </source>
</evidence>
<organism evidence="3 4">
    <name type="scientific">Lithospermum erythrorhizon</name>
    <name type="common">Purple gromwell</name>
    <name type="synonym">Lithospermum officinale var. erythrorhizon</name>
    <dbReference type="NCBI Taxonomy" id="34254"/>
    <lineage>
        <taxon>Eukaryota</taxon>
        <taxon>Viridiplantae</taxon>
        <taxon>Streptophyta</taxon>
        <taxon>Embryophyta</taxon>
        <taxon>Tracheophyta</taxon>
        <taxon>Spermatophyta</taxon>
        <taxon>Magnoliopsida</taxon>
        <taxon>eudicotyledons</taxon>
        <taxon>Gunneridae</taxon>
        <taxon>Pentapetalae</taxon>
        <taxon>asterids</taxon>
        <taxon>lamiids</taxon>
        <taxon>Boraginales</taxon>
        <taxon>Boraginaceae</taxon>
        <taxon>Boraginoideae</taxon>
        <taxon>Lithospermeae</taxon>
        <taxon>Lithospermum</taxon>
    </lineage>
</organism>
<keyword evidence="4" id="KW-1185">Reference proteome</keyword>
<sequence length="155" mass="17226">MNLVDKMKDFMADKVAEMPKPEASVTDVDLKDVSRTGISYMAIIAVKNPYIVSIPICDVHYVLKSATRIIASGKIPDPGSLKGNDTTTLEVHVEVPHSVLVSLIKDITGDWDIDYDLEIKLVVDLPLIGNVTIPVNQKGEMKLPTWRDMFMSEKE</sequence>
<dbReference type="GO" id="GO:0005829">
    <property type="term" value="C:cytosol"/>
    <property type="evidence" value="ECO:0007669"/>
    <property type="project" value="TreeGrafter"/>
</dbReference>
<feature type="domain" description="Water stress and hypersensitive response" evidence="2">
    <location>
        <begin position="23"/>
        <end position="140"/>
    </location>
</feature>
<dbReference type="Proteomes" id="UP001454036">
    <property type="component" value="Unassembled WGS sequence"/>
</dbReference>
<name>A0AAV3P3A6_LITER</name>
<proteinExistence type="inferred from homology"/>
<gene>
    <name evidence="3" type="ORF">LIER_06021</name>
</gene>
<dbReference type="PANTHER" id="PTHR31459:SF19">
    <property type="entry name" value="DESICCATION-RELATED PROTEIN LEA14-RELATED"/>
    <property type="match status" value="1"/>
</dbReference>
<reference evidence="3 4" key="1">
    <citation type="submission" date="2024-01" db="EMBL/GenBank/DDBJ databases">
        <title>The complete chloroplast genome sequence of Lithospermum erythrorhizon: insights into the phylogenetic relationship among Boraginaceae species and the maternal lineages of purple gromwells.</title>
        <authorList>
            <person name="Okada T."/>
            <person name="Watanabe K."/>
        </authorList>
    </citation>
    <scope>NUCLEOTIDE SEQUENCE [LARGE SCALE GENOMIC DNA]</scope>
</reference>
<comment type="similarity">
    <text evidence="1">Belongs to the LEA type 2 family.</text>
</comment>
<dbReference type="InterPro" id="IPR013990">
    <property type="entry name" value="WHy-dom"/>
</dbReference>
<protein>
    <recommendedName>
        <fullName evidence="2">Water stress and hypersensitive response domain-containing protein</fullName>
    </recommendedName>
</protein>
<dbReference type="FunFam" id="2.60.40.1820:FF:000001">
    <property type="entry name" value="Desiccation protectant protein Lea14-like"/>
    <property type="match status" value="1"/>
</dbReference>
<evidence type="ECO:0000313" key="3">
    <source>
        <dbReference type="EMBL" id="GAA0145954.1"/>
    </source>
</evidence>
<dbReference type="SMART" id="SM00769">
    <property type="entry name" value="WHy"/>
    <property type="match status" value="1"/>
</dbReference>
<dbReference type="InterPro" id="IPR045043">
    <property type="entry name" value="Lea14-like"/>
</dbReference>
<evidence type="ECO:0000313" key="4">
    <source>
        <dbReference type="Proteomes" id="UP001454036"/>
    </source>
</evidence>
<dbReference type="SUPFAM" id="SSF117070">
    <property type="entry name" value="LEA14-like"/>
    <property type="match status" value="1"/>
</dbReference>
<accession>A0AAV3P3A6</accession>
<dbReference type="InterPro" id="IPR004864">
    <property type="entry name" value="LEA_2"/>
</dbReference>
<dbReference type="PANTHER" id="PTHR31459">
    <property type="match status" value="1"/>
</dbReference>
<evidence type="ECO:0000256" key="1">
    <source>
        <dbReference type="ARBA" id="ARBA00005960"/>
    </source>
</evidence>
<dbReference type="GO" id="GO:0009269">
    <property type="term" value="P:response to desiccation"/>
    <property type="evidence" value="ECO:0007669"/>
    <property type="project" value="InterPro"/>
</dbReference>
<dbReference type="EMBL" id="BAABME010000855">
    <property type="protein sequence ID" value="GAA0145954.1"/>
    <property type="molecule type" value="Genomic_DNA"/>
</dbReference>